<dbReference type="EMBL" id="CAUYUJ010021004">
    <property type="protein sequence ID" value="CAK0901952.1"/>
    <property type="molecule type" value="Genomic_DNA"/>
</dbReference>
<evidence type="ECO:0000313" key="1">
    <source>
        <dbReference type="EMBL" id="CAK0901952.1"/>
    </source>
</evidence>
<sequence>MVLPIAPILFHGIEPGHWIICDATPADGHVDAIVHATAIRTTPPLTTDRQSATSCIPMACADRCHRGGRRQRPSASRWPRQPLEGRAITSVTTLQYVRITAPDIN</sequence>
<proteinExistence type="predicted"/>
<reference evidence="1" key="1">
    <citation type="submission" date="2023-10" db="EMBL/GenBank/DDBJ databases">
        <authorList>
            <person name="Chen Y."/>
            <person name="Shah S."/>
            <person name="Dougan E. K."/>
            <person name="Thang M."/>
            <person name="Chan C."/>
        </authorList>
    </citation>
    <scope>NUCLEOTIDE SEQUENCE [LARGE SCALE GENOMIC DNA]</scope>
</reference>
<comment type="caution">
    <text evidence="1">The sequence shown here is derived from an EMBL/GenBank/DDBJ whole genome shotgun (WGS) entry which is preliminary data.</text>
</comment>
<organism evidence="1 2">
    <name type="scientific">Prorocentrum cordatum</name>
    <dbReference type="NCBI Taxonomy" id="2364126"/>
    <lineage>
        <taxon>Eukaryota</taxon>
        <taxon>Sar</taxon>
        <taxon>Alveolata</taxon>
        <taxon>Dinophyceae</taxon>
        <taxon>Prorocentrales</taxon>
        <taxon>Prorocentraceae</taxon>
        <taxon>Prorocentrum</taxon>
    </lineage>
</organism>
<name>A0ABN9XQC8_9DINO</name>
<keyword evidence="2" id="KW-1185">Reference proteome</keyword>
<gene>
    <name evidence="1" type="ORF">PCOR1329_LOCUS78738</name>
</gene>
<protein>
    <submittedName>
        <fullName evidence="1">Uncharacterized protein</fullName>
    </submittedName>
</protein>
<dbReference type="Proteomes" id="UP001189429">
    <property type="component" value="Unassembled WGS sequence"/>
</dbReference>
<accession>A0ABN9XQC8</accession>
<evidence type="ECO:0000313" key="2">
    <source>
        <dbReference type="Proteomes" id="UP001189429"/>
    </source>
</evidence>